<dbReference type="EMBL" id="SHKP01000005">
    <property type="protein sequence ID" value="RZU00697.1"/>
    <property type="molecule type" value="Genomic_DNA"/>
</dbReference>
<evidence type="ECO:0000313" key="2">
    <source>
        <dbReference type="EMBL" id="RZU00697.1"/>
    </source>
</evidence>
<dbReference type="Gene3D" id="3.10.180.10">
    <property type="entry name" value="2,3-Dihydroxybiphenyl 1,2-Dioxygenase, domain 1"/>
    <property type="match status" value="1"/>
</dbReference>
<protein>
    <submittedName>
        <fullName evidence="2">Glyoxalase-like protein</fullName>
    </submittedName>
</protein>
<dbReference type="SUPFAM" id="SSF54593">
    <property type="entry name" value="Glyoxalase/Bleomycin resistance protein/Dihydroxybiphenyl dioxygenase"/>
    <property type="match status" value="1"/>
</dbReference>
<evidence type="ECO:0000259" key="1">
    <source>
        <dbReference type="Pfam" id="PF13468"/>
    </source>
</evidence>
<comment type="caution">
    <text evidence="2">The sequence shown here is derived from an EMBL/GenBank/DDBJ whole genome shotgun (WGS) entry which is preliminary data.</text>
</comment>
<gene>
    <name evidence="2" type="ORF">EV670_1408</name>
</gene>
<sequence length="226" mass="24673">MVRPASAEIDHLVVAAATLEQGVAWCEATLGVTPDPGGRHPLMGTHNRLLRLEGAALAYLEIIAVDPHGAAPTRFARWFGLDEPALQRRLVEHGPRLVHWVARTNSILALRRRLRAHGADPGLPVAAARDSVRGRLRWRISVRRDGRPLLGGALPALIQWDSAHPTEAMPHSKIHLQALEVRPAPVLQQLHAAQLELADWLPVPLRARLQTPRGSVTLAADDEGVP</sequence>
<name>A0A4Q7VVK3_9BURK</name>
<keyword evidence="3" id="KW-1185">Reference proteome</keyword>
<dbReference type="InterPro" id="IPR025870">
    <property type="entry name" value="Glyoxalase-like_dom"/>
</dbReference>
<dbReference type="Pfam" id="PF13468">
    <property type="entry name" value="Glyoxalase_3"/>
    <property type="match status" value="1"/>
</dbReference>
<reference evidence="2 3" key="1">
    <citation type="submission" date="2019-02" db="EMBL/GenBank/DDBJ databases">
        <title>Genomic Encyclopedia of Type Strains, Phase IV (KMG-IV): sequencing the most valuable type-strain genomes for metagenomic binning, comparative biology and taxonomic classification.</title>
        <authorList>
            <person name="Goeker M."/>
        </authorList>
    </citation>
    <scope>NUCLEOTIDE SEQUENCE [LARGE SCALE GENOMIC DNA]</scope>
    <source>
        <strain evidence="2 3">DSM 19570</strain>
    </source>
</reference>
<proteinExistence type="predicted"/>
<dbReference type="InterPro" id="IPR029068">
    <property type="entry name" value="Glyas_Bleomycin-R_OHBP_Dase"/>
</dbReference>
<feature type="domain" description="Glyoxalase-like" evidence="1">
    <location>
        <begin position="9"/>
        <end position="184"/>
    </location>
</feature>
<accession>A0A4Q7VVK3</accession>
<organism evidence="2 3">
    <name type="scientific">Rivibacter subsaxonicus</name>
    <dbReference type="NCBI Taxonomy" id="457575"/>
    <lineage>
        <taxon>Bacteria</taxon>
        <taxon>Pseudomonadati</taxon>
        <taxon>Pseudomonadota</taxon>
        <taxon>Betaproteobacteria</taxon>
        <taxon>Burkholderiales</taxon>
        <taxon>Rivibacter</taxon>
    </lineage>
</organism>
<dbReference type="AlphaFoldDB" id="A0A4Q7VVK3"/>
<evidence type="ECO:0000313" key="3">
    <source>
        <dbReference type="Proteomes" id="UP000293671"/>
    </source>
</evidence>
<dbReference type="Proteomes" id="UP000293671">
    <property type="component" value="Unassembled WGS sequence"/>
</dbReference>